<proteinExistence type="predicted"/>
<dbReference type="RefSeq" id="WP_219532070.1">
    <property type="nucleotide sequence ID" value="NZ_JAHKRM010000013.1"/>
</dbReference>
<feature type="transmembrane region" description="Helical" evidence="2">
    <location>
        <begin position="32"/>
        <end position="50"/>
    </location>
</feature>
<comment type="caution">
    <text evidence="3">The sequence shown here is derived from an EMBL/GenBank/DDBJ whole genome shotgun (WGS) entry which is preliminary data.</text>
</comment>
<accession>A0ABW4GSR0</accession>
<dbReference type="NCBIfam" id="NF038065">
    <property type="entry name" value="Pr6Pr"/>
    <property type="match status" value="1"/>
</dbReference>
<evidence type="ECO:0000256" key="1">
    <source>
        <dbReference type="SAM" id="MobiDB-lite"/>
    </source>
</evidence>
<feature type="transmembrane region" description="Helical" evidence="2">
    <location>
        <begin position="62"/>
        <end position="81"/>
    </location>
</feature>
<feature type="transmembrane region" description="Helical" evidence="2">
    <location>
        <begin position="7"/>
        <end position="26"/>
    </location>
</feature>
<organism evidence="3 4">
    <name type="scientific">Nonomuraea guangzhouensis</name>
    <dbReference type="NCBI Taxonomy" id="1291555"/>
    <lineage>
        <taxon>Bacteria</taxon>
        <taxon>Bacillati</taxon>
        <taxon>Actinomycetota</taxon>
        <taxon>Actinomycetes</taxon>
        <taxon>Streptosporangiales</taxon>
        <taxon>Streptosporangiaceae</taxon>
        <taxon>Nonomuraea</taxon>
    </lineage>
</organism>
<feature type="transmembrane region" description="Helical" evidence="2">
    <location>
        <begin position="101"/>
        <end position="119"/>
    </location>
</feature>
<dbReference type="InterPro" id="IPR049713">
    <property type="entry name" value="Pr6Pr-like"/>
</dbReference>
<feature type="transmembrane region" description="Helical" evidence="2">
    <location>
        <begin position="131"/>
        <end position="151"/>
    </location>
</feature>
<keyword evidence="2" id="KW-1133">Transmembrane helix</keyword>
<dbReference type="EMBL" id="JBHUCM010000047">
    <property type="protein sequence ID" value="MFD1545351.1"/>
    <property type="molecule type" value="Genomic_DNA"/>
</dbReference>
<keyword evidence="2" id="KW-0812">Transmembrane</keyword>
<reference evidence="4" key="1">
    <citation type="journal article" date="2019" name="Int. J. Syst. Evol. Microbiol.">
        <title>The Global Catalogue of Microorganisms (GCM) 10K type strain sequencing project: providing services to taxonomists for standard genome sequencing and annotation.</title>
        <authorList>
            <consortium name="The Broad Institute Genomics Platform"/>
            <consortium name="The Broad Institute Genome Sequencing Center for Infectious Disease"/>
            <person name="Wu L."/>
            <person name="Ma J."/>
        </authorList>
    </citation>
    <scope>NUCLEOTIDE SEQUENCE [LARGE SCALE GENOMIC DNA]</scope>
    <source>
        <strain evidence="4">CGMCC 1.15399</strain>
    </source>
</reference>
<evidence type="ECO:0000313" key="3">
    <source>
        <dbReference type="EMBL" id="MFD1545351.1"/>
    </source>
</evidence>
<keyword evidence="2" id="KW-0472">Membrane</keyword>
<name>A0ABW4GSR0_9ACTN</name>
<feature type="transmembrane region" description="Helical" evidence="2">
    <location>
        <begin position="171"/>
        <end position="196"/>
    </location>
</feature>
<dbReference type="Proteomes" id="UP001597097">
    <property type="component" value="Unassembled WGS sequence"/>
</dbReference>
<gene>
    <name evidence="3" type="ORF">ACFSJ0_50500</name>
</gene>
<feature type="region of interest" description="Disordered" evidence="1">
    <location>
        <begin position="206"/>
        <end position="234"/>
    </location>
</feature>
<evidence type="ECO:0000313" key="4">
    <source>
        <dbReference type="Proteomes" id="UP001597097"/>
    </source>
</evidence>
<keyword evidence="4" id="KW-1185">Reference proteome</keyword>
<evidence type="ECO:0000256" key="2">
    <source>
        <dbReference type="SAM" id="Phobius"/>
    </source>
</evidence>
<protein>
    <submittedName>
        <fullName evidence="3">Pr6Pr family membrane protein</fullName>
    </submittedName>
</protein>
<sequence>MFWTTAYRLMLILAAVVGLIYTWLALGSPLNPLVLFTVQSNLLLTGFYLWQVAGRGRRPPTQLKGAVTLYIVITGLVWHFLRMRGASPFEHLSLRGHGLGNFLLHYVTPVLAVIDWLFFDRTAPRPKWTAALTWLVYPMAYLAFALVRGALLPPDAWKRYPYPFLDVDTFGYGGVALNALALAVCFALLGYGLIALRRLVDHARRTTTTSAPSPDEQEPNLKPPRTAGRPTPGA</sequence>